<dbReference type="FunFam" id="1.20.1250.20:FF:000003">
    <property type="entry name" value="Solute carrier family 17 member 3"/>
    <property type="match status" value="1"/>
</dbReference>
<dbReference type="Proteomes" id="UP000015102">
    <property type="component" value="Unassembled WGS sequence"/>
</dbReference>
<dbReference type="EnsemblMetazoa" id="MESCA008689-RA">
    <property type="protein sequence ID" value="MESCA008689-PA"/>
    <property type="gene ID" value="MESCA008689"/>
</dbReference>
<sequence>MSVQPWNVKDEKKNKEVSASFNWGYVLTQLPGGYLTHRFGAKIILCISLLGSTVFQAILPLCISFGEWKIYCVIRVLQGLFQGALFPSIIDLLSKWCPKDERSLLGAIAFSGIRFGMVLGVGASGLIAGTELGWPGISYICGGFGLIITILWAIFGANSPKRSMYISDEERNYIESSQEDKSNVKHQPIPWKDIFTSTPYWALICIVCCQEFGAFIVLSEIPIYLDTIMNYDIENNAIFSSLPHLSGWLMAYVCLVAGYFIRKYNLLTLAGLRKTFSSLSVITSVIAFIALGFLDEEFKTLAVILIVINSALYGTYDIAYDLNIIDLSPNFSSLLIAIMNTFSFM</sequence>
<dbReference type="HOGENOM" id="CLU_001265_5_0_1"/>
<dbReference type="EMBL" id="CAQQ02030411">
    <property type="status" value="NOT_ANNOTATED_CDS"/>
    <property type="molecule type" value="Genomic_DNA"/>
</dbReference>
<dbReference type="InterPro" id="IPR050382">
    <property type="entry name" value="MFS_Na/Anion_cotransporter"/>
</dbReference>
<evidence type="ECO:0000256" key="1">
    <source>
        <dbReference type="ARBA" id="ARBA00004141"/>
    </source>
</evidence>
<feature type="transmembrane region" description="Helical" evidence="7">
    <location>
        <begin position="72"/>
        <end position="93"/>
    </location>
</feature>
<dbReference type="GO" id="GO:0006820">
    <property type="term" value="P:monoatomic anion transport"/>
    <property type="evidence" value="ECO:0007669"/>
    <property type="project" value="TreeGrafter"/>
</dbReference>
<evidence type="ECO:0000313" key="9">
    <source>
        <dbReference type="EnsemblMetazoa" id="MESCA008689-PA"/>
    </source>
</evidence>
<keyword evidence="5 7" id="KW-1133">Transmembrane helix</keyword>
<reference evidence="10" key="1">
    <citation type="submission" date="2013-02" db="EMBL/GenBank/DDBJ databases">
        <authorList>
            <person name="Hughes D."/>
        </authorList>
    </citation>
    <scope>NUCLEOTIDE SEQUENCE</scope>
    <source>
        <strain>Durham</strain>
        <strain evidence="10">NC isolate 2 -- Noor lab</strain>
    </source>
</reference>
<feature type="domain" description="Major facilitator superfamily (MFS) profile" evidence="8">
    <location>
        <begin position="1"/>
        <end position="345"/>
    </location>
</feature>
<feature type="transmembrane region" description="Helical" evidence="7">
    <location>
        <begin position="245"/>
        <end position="264"/>
    </location>
</feature>
<dbReference type="GO" id="GO:0015293">
    <property type="term" value="F:symporter activity"/>
    <property type="evidence" value="ECO:0007669"/>
    <property type="project" value="UniProtKB-KW"/>
</dbReference>
<keyword evidence="2" id="KW-0813">Transport</keyword>
<feature type="transmembrane region" description="Helical" evidence="7">
    <location>
        <begin position="134"/>
        <end position="155"/>
    </location>
</feature>
<evidence type="ECO:0000256" key="5">
    <source>
        <dbReference type="ARBA" id="ARBA00022989"/>
    </source>
</evidence>
<dbReference type="Pfam" id="PF07690">
    <property type="entry name" value="MFS_1"/>
    <property type="match status" value="1"/>
</dbReference>
<feature type="transmembrane region" description="Helical" evidence="7">
    <location>
        <begin position="276"/>
        <end position="294"/>
    </location>
</feature>
<keyword evidence="10" id="KW-1185">Reference proteome</keyword>
<accession>T1GXX6</accession>
<evidence type="ECO:0000256" key="2">
    <source>
        <dbReference type="ARBA" id="ARBA00022448"/>
    </source>
</evidence>
<feature type="transmembrane region" description="Helical" evidence="7">
    <location>
        <begin position="105"/>
        <end position="128"/>
    </location>
</feature>
<dbReference type="PANTHER" id="PTHR11662">
    <property type="entry name" value="SOLUTE CARRIER FAMILY 17"/>
    <property type="match status" value="1"/>
</dbReference>
<dbReference type="AlphaFoldDB" id="T1GXX6"/>
<dbReference type="STRING" id="36166.T1GXX6"/>
<feature type="transmembrane region" description="Helical" evidence="7">
    <location>
        <begin position="43"/>
        <end position="66"/>
    </location>
</feature>
<keyword evidence="6 7" id="KW-0472">Membrane</keyword>
<dbReference type="PANTHER" id="PTHR11662:SF280">
    <property type="entry name" value="FI21844P1-RELATED"/>
    <property type="match status" value="1"/>
</dbReference>
<keyword evidence="3 7" id="KW-0812">Transmembrane</keyword>
<proteinExistence type="predicted"/>
<dbReference type="InterPro" id="IPR020846">
    <property type="entry name" value="MFS_dom"/>
</dbReference>
<feature type="transmembrane region" description="Helical" evidence="7">
    <location>
        <begin position="300"/>
        <end position="320"/>
    </location>
</feature>
<evidence type="ECO:0000256" key="3">
    <source>
        <dbReference type="ARBA" id="ARBA00022692"/>
    </source>
</evidence>
<dbReference type="InterPro" id="IPR011701">
    <property type="entry name" value="MFS"/>
</dbReference>
<reference evidence="9" key="2">
    <citation type="submission" date="2015-06" db="UniProtKB">
        <authorList>
            <consortium name="EnsemblMetazoa"/>
        </authorList>
    </citation>
    <scope>IDENTIFICATION</scope>
</reference>
<name>T1GXX6_MEGSC</name>
<dbReference type="Gene3D" id="1.20.1250.20">
    <property type="entry name" value="MFS general substrate transporter like domains"/>
    <property type="match status" value="1"/>
</dbReference>
<dbReference type="PROSITE" id="PS50850">
    <property type="entry name" value="MFS"/>
    <property type="match status" value="1"/>
</dbReference>
<evidence type="ECO:0000256" key="6">
    <source>
        <dbReference type="ARBA" id="ARBA00023136"/>
    </source>
</evidence>
<evidence type="ECO:0000256" key="4">
    <source>
        <dbReference type="ARBA" id="ARBA00022847"/>
    </source>
</evidence>
<feature type="transmembrane region" description="Helical" evidence="7">
    <location>
        <begin position="200"/>
        <end position="225"/>
    </location>
</feature>
<dbReference type="OMA" id="TIFSRYI"/>
<dbReference type="GO" id="GO:0016020">
    <property type="term" value="C:membrane"/>
    <property type="evidence" value="ECO:0007669"/>
    <property type="project" value="UniProtKB-SubCell"/>
</dbReference>
<organism evidence="9 10">
    <name type="scientific">Megaselia scalaris</name>
    <name type="common">Humpbacked fly</name>
    <name type="synonym">Phora scalaris</name>
    <dbReference type="NCBI Taxonomy" id="36166"/>
    <lineage>
        <taxon>Eukaryota</taxon>
        <taxon>Metazoa</taxon>
        <taxon>Ecdysozoa</taxon>
        <taxon>Arthropoda</taxon>
        <taxon>Hexapoda</taxon>
        <taxon>Insecta</taxon>
        <taxon>Pterygota</taxon>
        <taxon>Neoptera</taxon>
        <taxon>Endopterygota</taxon>
        <taxon>Diptera</taxon>
        <taxon>Brachycera</taxon>
        <taxon>Muscomorpha</taxon>
        <taxon>Platypezoidea</taxon>
        <taxon>Phoridae</taxon>
        <taxon>Megaseliini</taxon>
        <taxon>Megaselia</taxon>
    </lineage>
</organism>
<evidence type="ECO:0000313" key="10">
    <source>
        <dbReference type="Proteomes" id="UP000015102"/>
    </source>
</evidence>
<evidence type="ECO:0000256" key="7">
    <source>
        <dbReference type="SAM" id="Phobius"/>
    </source>
</evidence>
<evidence type="ECO:0000259" key="8">
    <source>
        <dbReference type="PROSITE" id="PS50850"/>
    </source>
</evidence>
<dbReference type="InterPro" id="IPR036259">
    <property type="entry name" value="MFS_trans_sf"/>
</dbReference>
<protein>
    <recommendedName>
        <fullName evidence="8">Major facilitator superfamily (MFS) profile domain-containing protein</fullName>
    </recommendedName>
</protein>
<dbReference type="EMBL" id="CAQQ02030410">
    <property type="status" value="NOT_ANNOTATED_CDS"/>
    <property type="molecule type" value="Genomic_DNA"/>
</dbReference>
<comment type="subcellular location">
    <subcellularLocation>
        <location evidence="1">Membrane</location>
        <topology evidence="1">Multi-pass membrane protein</topology>
    </subcellularLocation>
</comment>
<keyword evidence="4" id="KW-0769">Symport</keyword>
<dbReference type="SUPFAM" id="SSF103473">
    <property type="entry name" value="MFS general substrate transporter"/>
    <property type="match status" value="1"/>
</dbReference>